<proteinExistence type="predicted"/>
<dbReference type="RefSeq" id="WP_065146313.1">
    <property type="nucleotide sequence ID" value="NZ_LZLS01000197.1"/>
</dbReference>
<gene>
    <name evidence="2" type="ORF">A5634_09345</name>
</gene>
<evidence type="ECO:0000313" key="2">
    <source>
        <dbReference type="EMBL" id="OBK21784.1"/>
    </source>
</evidence>
<protein>
    <submittedName>
        <fullName evidence="2">Uncharacterized protein</fullName>
    </submittedName>
</protein>
<evidence type="ECO:0000256" key="1">
    <source>
        <dbReference type="SAM" id="Phobius"/>
    </source>
</evidence>
<dbReference type="OrthoDB" id="4641350at2"/>
<dbReference type="Pfam" id="PF12277">
    <property type="entry name" value="DUF3618"/>
    <property type="match status" value="1"/>
</dbReference>
<organism evidence="2 3">
    <name type="scientific">Mycobacterium asiaticum</name>
    <dbReference type="NCBI Taxonomy" id="1790"/>
    <lineage>
        <taxon>Bacteria</taxon>
        <taxon>Bacillati</taxon>
        <taxon>Actinomycetota</taxon>
        <taxon>Actinomycetes</taxon>
        <taxon>Mycobacteriales</taxon>
        <taxon>Mycobacteriaceae</taxon>
        <taxon>Mycobacterium</taxon>
    </lineage>
</organism>
<name>A0A1A3NL66_MYCAS</name>
<keyword evidence="1" id="KW-1133">Transmembrane helix</keyword>
<dbReference type="AlphaFoldDB" id="A0A1A3NL66"/>
<feature type="transmembrane region" description="Helical" evidence="1">
    <location>
        <begin position="63"/>
        <end position="80"/>
    </location>
</feature>
<keyword evidence="1" id="KW-0472">Membrane</keyword>
<reference evidence="2 3" key="1">
    <citation type="submission" date="2016-06" db="EMBL/GenBank/DDBJ databases">
        <authorList>
            <person name="Kjaerup R.B."/>
            <person name="Dalgaard T.S."/>
            <person name="Juul-Madsen H.R."/>
        </authorList>
    </citation>
    <scope>NUCLEOTIDE SEQUENCE [LARGE SCALE GENOMIC DNA]</scope>
    <source>
        <strain evidence="2 3">1165133.8</strain>
    </source>
</reference>
<dbReference type="InterPro" id="IPR022062">
    <property type="entry name" value="DUF3618"/>
</dbReference>
<comment type="caution">
    <text evidence="2">The sequence shown here is derived from an EMBL/GenBank/DDBJ whole genome shotgun (WGS) entry which is preliminary data.</text>
</comment>
<sequence>MTGAERTPKPSTPEPGPDAEVADIKADIEQTRAELGATVQALSAKVDVPARAREKAQAAKPTLALAAAGAAVALAALLWWRRRRS</sequence>
<dbReference type="Proteomes" id="UP000093928">
    <property type="component" value="Unassembled WGS sequence"/>
</dbReference>
<keyword evidence="1" id="KW-0812">Transmembrane</keyword>
<evidence type="ECO:0000313" key="3">
    <source>
        <dbReference type="Proteomes" id="UP000093928"/>
    </source>
</evidence>
<dbReference type="EMBL" id="LZLS01000197">
    <property type="protein sequence ID" value="OBK21784.1"/>
    <property type="molecule type" value="Genomic_DNA"/>
</dbReference>
<accession>A0A1A3NL66</accession>